<dbReference type="NCBIfam" id="TIGR01460">
    <property type="entry name" value="HAD-SF-IIA"/>
    <property type="match status" value="1"/>
</dbReference>
<dbReference type="Gene3D" id="3.40.50.1000">
    <property type="entry name" value="HAD superfamily/HAD-like"/>
    <property type="match status" value="2"/>
</dbReference>
<dbReference type="GO" id="GO:0016791">
    <property type="term" value="F:phosphatase activity"/>
    <property type="evidence" value="ECO:0007669"/>
    <property type="project" value="TreeGrafter"/>
</dbReference>
<dbReference type="SFLD" id="SFLDS00003">
    <property type="entry name" value="Haloacid_Dehalogenase"/>
    <property type="match status" value="1"/>
</dbReference>
<dbReference type="Pfam" id="PF13242">
    <property type="entry name" value="Hydrolase_like"/>
    <property type="match status" value="1"/>
</dbReference>
<dbReference type="NCBIfam" id="TIGR01457">
    <property type="entry name" value="HAD-SF-IIA-hyp2"/>
    <property type="match status" value="1"/>
</dbReference>
<evidence type="ECO:0000256" key="8">
    <source>
        <dbReference type="PIRSR" id="PIRSR000915-3"/>
    </source>
</evidence>
<feature type="active site" description="Proton donor" evidence="6">
    <location>
        <position position="12"/>
    </location>
</feature>
<reference evidence="10 11" key="1">
    <citation type="journal article" date="2015" name="Genome Announc.">
        <title>Expanding the biotechnology potential of lactobacilli through comparative genomics of 213 strains and associated genera.</title>
        <authorList>
            <person name="Sun Z."/>
            <person name="Harris H.M."/>
            <person name="McCann A."/>
            <person name="Guo C."/>
            <person name="Argimon S."/>
            <person name="Zhang W."/>
            <person name="Yang X."/>
            <person name="Jeffery I.B."/>
            <person name="Cooney J.C."/>
            <person name="Kagawa T.F."/>
            <person name="Liu W."/>
            <person name="Song Y."/>
            <person name="Salvetti E."/>
            <person name="Wrobel A."/>
            <person name="Rasinkangas P."/>
            <person name="Parkhill J."/>
            <person name="Rea M.C."/>
            <person name="O'Sullivan O."/>
            <person name="Ritari J."/>
            <person name="Douillard F.P."/>
            <person name="Paul Ross R."/>
            <person name="Yang R."/>
            <person name="Briner A.E."/>
            <person name="Felis G.E."/>
            <person name="de Vos W.M."/>
            <person name="Barrangou R."/>
            <person name="Klaenhammer T.R."/>
            <person name="Caufield P.W."/>
            <person name="Cui Y."/>
            <person name="Zhang H."/>
            <person name="O'Toole P.W."/>
        </authorList>
    </citation>
    <scope>NUCLEOTIDE SEQUENCE [LARGE SCALE GENOMIC DNA]</scope>
    <source>
        <strain evidence="10 11">DSM 22696</strain>
    </source>
</reference>
<dbReference type="InterPro" id="IPR023214">
    <property type="entry name" value="HAD_sf"/>
</dbReference>
<evidence type="ECO:0000256" key="2">
    <source>
        <dbReference type="ARBA" id="ARBA00022723"/>
    </source>
</evidence>
<evidence type="ECO:0000256" key="1">
    <source>
        <dbReference type="ARBA" id="ARBA00006696"/>
    </source>
</evidence>
<proteinExistence type="inferred from homology"/>
<dbReference type="SFLD" id="SFLDG01129">
    <property type="entry name" value="C1.5:_HAD__Beta-PGM__Phosphata"/>
    <property type="match status" value="1"/>
</dbReference>
<feature type="binding site" evidence="7">
    <location>
        <position position="189"/>
    </location>
    <ligand>
        <name>substrate</name>
    </ligand>
</feature>
<keyword evidence="2 5" id="KW-0479">Metal-binding</keyword>
<evidence type="ECO:0000256" key="7">
    <source>
        <dbReference type="PIRSR" id="PIRSR000915-2"/>
    </source>
</evidence>
<evidence type="ECO:0000313" key="11">
    <source>
        <dbReference type="Proteomes" id="UP000051139"/>
    </source>
</evidence>
<dbReference type="EC" id="3.1.3.-" evidence="5"/>
<dbReference type="GO" id="GO:0046872">
    <property type="term" value="F:metal ion binding"/>
    <property type="evidence" value="ECO:0007669"/>
    <property type="project" value="UniProtKB-KW"/>
</dbReference>
<dbReference type="RefSeq" id="WP_057811695.1">
    <property type="nucleotide sequence ID" value="NZ_BJUD01000040.1"/>
</dbReference>
<dbReference type="EMBL" id="JQCB01000022">
    <property type="protein sequence ID" value="KRN93589.1"/>
    <property type="molecule type" value="Genomic_DNA"/>
</dbReference>
<keyword evidence="4 5" id="KW-0460">Magnesium</keyword>
<dbReference type="InterPro" id="IPR006354">
    <property type="entry name" value="HAD-SF_hydro_IIA_hyp1"/>
</dbReference>
<feature type="binding site" evidence="8">
    <location>
        <position position="10"/>
    </location>
    <ligand>
        <name>Mg(2+)</name>
        <dbReference type="ChEBI" id="CHEBI:18420"/>
    </ligand>
</feature>
<evidence type="ECO:0000256" key="4">
    <source>
        <dbReference type="ARBA" id="ARBA00022842"/>
    </source>
</evidence>
<dbReference type="GO" id="GO:0005737">
    <property type="term" value="C:cytoplasm"/>
    <property type="evidence" value="ECO:0007669"/>
    <property type="project" value="TreeGrafter"/>
</dbReference>
<dbReference type="Proteomes" id="UP000051139">
    <property type="component" value="Unassembled WGS sequence"/>
</dbReference>
<evidence type="ECO:0000313" key="10">
    <source>
        <dbReference type="EMBL" id="KRN93589.1"/>
    </source>
</evidence>
<dbReference type="CDD" id="cd07530">
    <property type="entry name" value="HAD_Pase_UmpH-like"/>
    <property type="match status" value="1"/>
</dbReference>
<feature type="active site" description="Nucleophile" evidence="6">
    <location>
        <position position="10"/>
    </location>
</feature>
<dbReference type="PANTHER" id="PTHR19288:SF46">
    <property type="entry name" value="HALOACID DEHALOGENASE-LIKE HYDROLASE DOMAIN-CONTAINING PROTEIN 2"/>
    <property type="match status" value="1"/>
</dbReference>
<dbReference type="Proteomes" id="UP000321429">
    <property type="component" value="Unassembled WGS sequence"/>
</dbReference>
<accession>A0A0R2L169</accession>
<protein>
    <recommendedName>
        <fullName evidence="5">Acid sugar phosphatase</fullName>
        <ecNumber evidence="5">3.1.3.-</ecNumber>
    </recommendedName>
</protein>
<keyword evidence="3 10" id="KW-0378">Hydrolase</keyword>
<evidence type="ECO:0000313" key="12">
    <source>
        <dbReference type="Proteomes" id="UP000321429"/>
    </source>
</evidence>
<comment type="cofactor">
    <cofactor evidence="8">
        <name>Mg(2+)</name>
        <dbReference type="ChEBI" id="CHEBI:18420"/>
    </cofactor>
    <text evidence="8">Divalent metal ions. Mg(2+) is the most effective.</text>
</comment>
<name>A0A0R2L169_9LACO</name>
<feature type="binding site" evidence="8">
    <location>
        <position position="12"/>
    </location>
    <ligand>
        <name>Mg(2+)</name>
        <dbReference type="ChEBI" id="CHEBI:18420"/>
    </ligand>
</feature>
<sequence length="262" mass="28375">MEHYAGYLIDLDGTIYQGKTQIPTAQAFMQRLIDSGQPYLFVTNNSTRTPADVAENLQQNHHVPTTAAHVYTTAIATADYLKRQAETNGQALTAYAIGEQGLRTALTNVGFTLVEDSSKTPTFVVVGLDRDVTYEKFVQAVLAIQHGAKFIATNLDTNIPNQRGMLPGAGAVVDFVRYATGIEPLAIGKPSTIIMEEALRKLALSATETVMVGDNLQTDIQAAVNAGMDSLMTLTGLSQPADIERLKIQPTHIVADLIEWQV</sequence>
<gene>
    <name evidence="9" type="primary">nagD</name>
    <name evidence="10" type="ORF">IV55_GL001008</name>
    <name evidence="9" type="ORF">LSI01_15560</name>
</gene>
<dbReference type="PANTHER" id="PTHR19288">
    <property type="entry name" value="4-NITROPHENYLPHOSPHATASE-RELATED"/>
    <property type="match status" value="1"/>
</dbReference>
<dbReference type="InterPro" id="IPR006357">
    <property type="entry name" value="HAD-SF_hydro_IIA"/>
</dbReference>
<dbReference type="STRING" id="348151.IV55_GL001008"/>
<dbReference type="SUPFAM" id="SSF56784">
    <property type="entry name" value="HAD-like"/>
    <property type="match status" value="1"/>
</dbReference>
<evidence type="ECO:0000256" key="3">
    <source>
        <dbReference type="ARBA" id="ARBA00022801"/>
    </source>
</evidence>
<dbReference type="InterPro" id="IPR036412">
    <property type="entry name" value="HAD-like_sf"/>
</dbReference>
<dbReference type="Pfam" id="PF13344">
    <property type="entry name" value="Hydrolase_6"/>
    <property type="match status" value="1"/>
</dbReference>
<dbReference type="PATRIC" id="fig|348151.3.peg.1031"/>
<comment type="similarity">
    <text evidence="1 5">Belongs to the HAD-like hydrolase superfamily. NagD family.</text>
</comment>
<evidence type="ECO:0000313" key="9">
    <source>
        <dbReference type="EMBL" id="GEK29245.1"/>
    </source>
</evidence>
<dbReference type="PIRSF" id="PIRSF000915">
    <property type="entry name" value="PGP-type_phosphatase"/>
    <property type="match status" value="1"/>
</dbReference>
<feature type="binding site" evidence="8">
    <location>
        <position position="214"/>
    </location>
    <ligand>
        <name>Mg(2+)</name>
        <dbReference type="ChEBI" id="CHEBI:18420"/>
    </ligand>
</feature>
<dbReference type="AlphaFoldDB" id="A0A0R2L169"/>
<keyword evidence="11" id="KW-1185">Reference proteome</keyword>
<organism evidence="10 11">
    <name type="scientific">Furfurilactobacillus siliginis</name>
    <dbReference type="NCBI Taxonomy" id="348151"/>
    <lineage>
        <taxon>Bacteria</taxon>
        <taxon>Bacillati</taxon>
        <taxon>Bacillota</taxon>
        <taxon>Bacilli</taxon>
        <taxon>Lactobacillales</taxon>
        <taxon>Lactobacillaceae</taxon>
        <taxon>Furfurilactobacillus</taxon>
    </lineage>
</organism>
<dbReference type="EMBL" id="BJUD01000040">
    <property type="protein sequence ID" value="GEK29245.1"/>
    <property type="molecule type" value="Genomic_DNA"/>
</dbReference>
<dbReference type="FunFam" id="3.40.50.1000:FF:000053">
    <property type="entry name" value="TIGR01457 family HAD hydrolase"/>
    <property type="match status" value="1"/>
</dbReference>
<reference evidence="9 12" key="2">
    <citation type="submission" date="2019-07" db="EMBL/GenBank/DDBJ databases">
        <title>Whole genome shotgun sequence of Lactobacillus siliginis NBRC 101315.</title>
        <authorList>
            <person name="Hosoyama A."/>
            <person name="Uohara A."/>
            <person name="Ohji S."/>
            <person name="Ichikawa N."/>
        </authorList>
    </citation>
    <scope>NUCLEOTIDE SEQUENCE [LARGE SCALE GENOMIC DNA]</scope>
    <source>
        <strain evidence="9 12">NBRC 101315</strain>
    </source>
</reference>
<comment type="function">
    <text evidence="5">Catalyzes the dephosphorylation of 2-6 carbon acid sugars in vitro.</text>
</comment>
<comment type="caution">
    <text evidence="10">The sequence shown here is derived from an EMBL/GenBank/DDBJ whole genome shotgun (WGS) entry which is preliminary data.</text>
</comment>
<evidence type="ECO:0000256" key="5">
    <source>
        <dbReference type="PIRNR" id="PIRNR000915"/>
    </source>
</evidence>
<dbReference type="OrthoDB" id="9810449at2"/>
<evidence type="ECO:0000256" key="6">
    <source>
        <dbReference type="PIRSR" id="PIRSR000915-1"/>
    </source>
</evidence>
<dbReference type="SFLD" id="SFLDG01139">
    <property type="entry name" value="C2.A:_Pyridoxal_Phosphate_Phos"/>
    <property type="match status" value="1"/>
</dbReference>